<dbReference type="PANTHER" id="PTHR30469:SF15">
    <property type="entry name" value="HLYD FAMILY OF SECRETION PROTEINS"/>
    <property type="match status" value="1"/>
</dbReference>
<dbReference type="RefSeq" id="WP_213098408.1">
    <property type="nucleotide sequence ID" value="NZ_JAGYPN010000002.1"/>
</dbReference>
<organism evidence="5 6">
    <name type="scientific">Lederbergia citrea</name>
    <dbReference type="NCBI Taxonomy" id="2833581"/>
    <lineage>
        <taxon>Bacteria</taxon>
        <taxon>Bacillati</taxon>
        <taxon>Bacillota</taxon>
        <taxon>Bacilli</taxon>
        <taxon>Bacillales</taxon>
        <taxon>Bacillaceae</taxon>
        <taxon>Lederbergia</taxon>
    </lineage>
</organism>
<keyword evidence="1" id="KW-0175">Coiled coil</keyword>
<dbReference type="GO" id="GO:1990281">
    <property type="term" value="C:efflux pump complex"/>
    <property type="evidence" value="ECO:0007669"/>
    <property type="project" value="TreeGrafter"/>
</dbReference>
<dbReference type="Gene3D" id="2.40.420.20">
    <property type="match status" value="1"/>
</dbReference>
<dbReference type="Proteomes" id="UP000676456">
    <property type="component" value="Unassembled WGS sequence"/>
</dbReference>
<dbReference type="GO" id="GO:0015562">
    <property type="term" value="F:efflux transmembrane transporter activity"/>
    <property type="evidence" value="ECO:0007669"/>
    <property type="project" value="TreeGrafter"/>
</dbReference>
<name>A0A942Z5G2_9BACI</name>
<feature type="transmembrane region" description="Helical" evidence="2">
    <location>
        <begin position="6"/>
        <end position="25"/>
    </location>
</feature>
<feature type="domain" description="Multidrug resistance protein MdtA-like C-terminal permuted SH3" evidence="3">
    <location>
        <begin position="356"/>
        <end position="401"/>
    </location>
</feature>
<feature type="domain" description="YknX-like beta-barrel" evidence="4">
    <location>
        <begin position="260"/>
        <end position="336"/>
    </location>
</feature>
<sequence length="443" mass="50294">MNKGLVQLLSVIAAIAFICVNLFLIEIEDSKVDRINYISSWKPLQTGNLIESFPAEGIIVPSEKHRIFIDKNTEFQEFLVEKGDKVESGTPLFEYASDHLDGQTALLDAEIDSLTDEKDSIDTFIENMEKMKSSLSPIHISYAEDDWGYEYDNEYDNDYDSDYEPDYHTETDREADIAREKRQEAAAIRELKLSLDRAIAEKELEKEKVDQEIQKYEDQREAIESGRSGLTVIASVDGIVEDISFELDNPVMTIVSEDPIVEGRLLEEQIAKVEEGMQVNITSNMFKGQIIGDISKVDELPISDPSIDQASLYQFTATLGDHDKDLYVGYHVQAEIVTETAMKVPVLHEKSILHETGKDYMWLLTDQGVVRKRKIGTGLKVGKRVEVTSGGKLGEYYVVDQQEVQEQAPFITPFKVNKSLVETWNETNSRKKLKYILIGVLQR</sequence>
<keyword evidence="2" id="KW-0472">Membrane</keyword>
<dbReference type="AlphaFoldDB" id="A0A942Z5G2"/>
<dbReference type="Gene3D" id="2.40.30.170">
    <property type="match status" value="1"/>
</dbReference>
<dbReference type="Pfam" id="PF25990">
    <property type="entry name" value="Beta-barrel_YknX"/>
    <property type="match status" value="1"/>
</dbReference>
<keyword evidence="6" id="KW-1185">Reference proteome</keyword>
<dbReference type="InterPro" id="IPR058636">
    <property type="entry name" value="Beta-barrel_YknX"/>
</dbReference>
<reference evidence="5 6" key="1">
    <citation type="submission" date="2021-05" db="EMBL/GenBank/DDBJ databases">
        <title>Novel Bacillus species.</title>
        <authorList>
            <person name="Liu G."/>
        </authorList>
    </citation>
    <scope>NUCLEOTIDE SEQUENCE [LARGE SCALE GENOMIC DNA]</scope>
    <source>
        <strain evidence="5 6">FJAT-49682</strain>
    </source>
</reference>
<evidence type="ECO:0000259" key="3">
    <source>
        <dbReference type="Pfam" id="PF25967"/>
    </source>
</evidence>
<keyword evidence="2" id="KW-0812">Transmembrane</keyword>
<dbReference type="PANTHER" id="PTHR30469">
    <property type="entry name" value="MULTIDRUG RESISTANCE PROTEIN MDTA"/>
    <property type="match status" value="1"/>
</dbReference>
<evidence type="ECO:0000256" key="2">
    <source>
        <dbReference type="SAM" id="Phobius"/>
    </source>
</evidence>
<feature type="coiled-coil region" evidence="1">
    <location>
        <begin position="188"/>
        <end position="226"/>
    </location>
</feature>
<accession>A0A942Z5G2</accession>
<gene>
    <name evidence="5" type="ORF">KHA91_11635</name>
</gene>
<proteinExistence type="predicted"/>
<evidence type="ECO:0000259" key="4">
    <source>
        <dbReference type="Pfam" id="PF25990"/>
    </source>
</evidence>
<dbReference type="Pfam" id="PF25967">
    <property type="entry name" value="RND-MFP_C"/>
    <property type="match status" value="1"/>
</dbReference>
<keyword evidence="2" id="KW-1133">Transmembrane helix</keyword>
<protein>
    <submittedName>
        <fullName evidence="5">HlyD family efflux transporter periplasmic adaptor subunit</fullName>
    </submittedName>
</protein>
<evidence type="ECO:0000313" key="6">
    <source>
        <dbReference type="Proteomes" id="UP000676456"/>
    </source>
</evidence>
<comment type="caution">
    <text evidence="5">The sequence shown here is derived from an EMBL/GenBank/DDBJ whole genome shotgun (WGS) entry which is preliminary data.</text>
</comment>
<evidence type="ECO:0000313" key="5">
    <source>
        <dbReference type="EMBL" id="MBS4223395.1"/>
    </source>
</evidence>
<evidence type="ECO:0000256" key="1">
    <source>
        <dbReference type="SAM" id="Coils"/>
    </source>
</evidence>
<dbReference type="InterPro" id="IPR058627">
    <property type="entry name" value="MdtA-like_C"/>
</dbReference>
<dbReference type="EMBL" id="JAGYPN010000002">
    <property type="protein sequence ID" value="MBS4223395.1"/>
    <property type="molecule type" value="Genomic_DNA"/>
</dbReference>